<dbReference type="Proteomes" id="UP001153714">
    <property type="component" value="Chromosome 7"/>
</dbReference>
<feature type="binding site" evidence="8">
    <location>
        <position position="107"/>
    </location>
    <ligand>
        <name>FMN</name>
        <dbReference type="ChEBI" id="CHEBI:58210"/>
    </ligand>
</feature>
<dbReference type="AlphaFoldDB" id="A0A9N9WKQ8"/>
<dbReference type="Gene3D" id="3.20.20.70">
    <property type="entry name" value="Aldolase class I"/>
    <property type="match status" value="1"/>
</dbReference>
<sequence>MEKYISLQDFEDAATNVLAKPAMEYFRNGATEQQTLAENRLAFRRLRILPKCLMGITGADLRTTILGHEVSMPVGIAPSAMQKTAHHDGEVAIAKAAQAEGTIYTLSTASTCSIEEVASAAPDAIKWFQVYVFRDREVTRKLVMRAEKAGFKALLLTVDTPVFGIIRSDIRNSYAFAEHLKLANFVEYFSKSDNADDDMKDYVGKLFEKTLTWEDVKWLKSITKLPVIAKGILRAEDAVKAAEMGCSGILVSNHGARQLDGLPATIEVLPEVVDALKNYNVEVYMDGGVTTGNDVYKALALGAKMVLVGRPALWGLAVGGQAGVQRTLNILRTELESTVQIAGTPTVADITRDMVRHESSFRKL</sequence>
<dbReference type="PANTHER" id="PTHR10578:SF149">
    <property type="entry name" value="2-HYDROXYACID OXIDASE 2"/>
    <property type="match status" value="1"/>
</dbReference>
<feature type="binding site" evidence="8">
    <location>
        <position position="254"/>
    </location>
    <ligand>
        <name>glyoxylate</name>
        <dbReference type="ChEBI" id="CHEBI:36655"/>
    </ligand>
</feature>
<feature type="binding site" evidence="8">
    <location>
        <position position="230"/>
    </location>
    <ligand>
        <name>FMN</name>
        <dbReference type="ChEBI" id="CHEBI:58210"/>
    </ligand>
</feature>
<dbReference type="InterPro" id="IPR012133">
    <property type="entry name" value="Alpha-hydoxy_acid_DH_FMN"/>
</dbReference>
<feature type="binding site" evidence="8">
    <location>
        <position position="129"/>
    </location>
    <ligand>
        <name>FMN</name>
        <dbReference type="ChEBI" id="CHEBI:58210"/>
    </ligand>
</feature>
<dbReference type="InterPro" id="IPR037396">
    <property type="entry name" value="FMN_HAD"/>
</dbReference>
<dbReference type="GO" id="GO:0001561">
    <property type="term" value="P:fatty acid alpha-oxidation"/>
    <property type="evidence" value="ECO:0007669"/>
    <property type="project" value="TreeGrafter"/>
</dbReference>
<keyword evidence="3" id="KW-0560">Oxidoreductase</keyword>
<feature type="binding site" evidence="8">
    <location>
        <position position="131"/>
    </location>
    <ligand>
        <name>glyoxylate</name>
        <dbReference type="ChEBI" id="CHEBI:36655"/>
    </ligand>
</feature>
<dbReference type="InterPro" id="IPR013785">
    <property type="entry name" value="Aldolase_TIM"/>
</dbReference>
<dbReference type="InterPro" id="IPR008259">
    <property type="entry name" value="FMN_hydac_DH_AS"/>
</dbReference>
<comment type="catalytic activity">
    <reaction evidence="6">
        <text>2-hydroxyoctanoate + O2 = 2-oxooctanoate + H2O2</text>
        <dbReference type="Rhea" id="RHEA:67940"/>
        <dbReference type="ChEBI" id="CHEBI:15379"/>
        <dbReference type="ChEBI" id="CHEBI:16240"/>
        <dbReference type="ChEBI" id="CHEBI:133514"/>
        <dbReference type="ChEBI" id="CHEBI:176689"/>
    </reaction>
    <physiologicalReaction direction="left-to-right" evidence="6">
        <dbReference type="Rhea" id="RHEA:67941"/>
    </physiologicalReaction>
</comment>
<feature type="binding site" evidence="8">
    <location>
        <position position="252"/>
    </location>
    <ligand>
        <name>FMN</name>
        <dbReference type="ChEBI" id="CHEBI:58210"/>
    </ligand>
</feature>
<gene>
    <name evidence="10" type="ORF">DIATSA_LOCUS12102</name>
</gene>
<comment type="catalytic activity">
    <reaction evidence="5">
        <text>a (2S)-2-hydroxycarboxylate + O2 = a 2-oxocarboxylate + H2O2</text>
        <dbReference type="Rhea" id="RHEA:16789"/>
        <dbReference type="ChEBI" id="CHEBI:15379"/>
        <dbReference type="ChEBI" id="CHEBI:16240"/>
        <dbReference type="ChEBI" id="CHEBI:35179"/>
        <dbReference type="ChEBI" id="CHEBI:58123"/>
        <dbReference type="EC" id="1.1.3.15"/>
    </reaction>
    <physiologicalReaction direction="left-to-right" evidence="5">
        <dbReference type="Rhea" id="RHEA:16790"/>
    </physiologicalReaction>
</comment>
<comment type="similarity">
    <text evidence="4">Belongs to the FMN-dependent alpha-hydroxy acid dehydrogenase family.</text>
</comment>
<keyword evidence="8" id="KW-0288">FMN</keyword>
<reference evidence="10" key="2">
    <citation type="submission" date="2022-10" db="EMBL/GenBank/DDBJ databases">
        <authorList>
            <consortium name="ENA_rothamsted_submissions"/>
            <consortium name="culmorum"/>
            <person name="King R."/>
        </authorList>
    </citation>
    <scope>NUCLEOTIDE SEQUENCE</scope>
</reference>
<dbReference type="FunFam" id="3.20.20.70:FF:000056">
    <property type="entry name" value="hydroxyacid oxidase 2"/>
    <property type="match status" value="1"/>
</dbReference>
<name>A0A9N9WKQ8_9NEOP</name>
<dbReference type="InterPro" id="IPR000262">
    <property type="entry name" value="FMN-dep_DH"/>
</dbReference>
<dbReference type="GO" id="GO:0005782">
    <property type="term" value="C:peroxisomal matrix"/>
    <property type="evidence" value="ECO:0007669"/>
    <property type="project" value="TreeGrafter"/>
</dbReference>
<organism evidence="10 11">
    <name type="scientific">Diatraea saccharalis</name>
    <name type="common">sugarcane borer</name>
    <dbReference type="NCBI Taxonomy" id="40085"/>
    <lineage>
        <taxon>Eukaryota</taxon>
        <taxon>Metazoa</taxon>
        <taxon>Ecdysozoa</taxon>
        <taxon>Arthropoda</taxon>
        <taxon>Hexapoda</taxon>
        <taxon>Insecta</taxon>
        <taxon>Pterygota</taxon>
        <taxon>Neoptera</taxon>
        <taxon>Endopterygota</taxon>
        <taxon>Lepidoptera</taxon>
        <taxon>Glossata</taxon>
        <taxon>Ditrysia</taxon>
        <taxon>Pyraloidea</taxon>
        <taxon>Crambidae</taxon>
        <taxon>Crambinae</taxon>
        <taxon>Diatraea</taxon>
    </lineage>
</organism>
<feature type="active site" description="Proton acceptor" evidence="7">
    <location>
        <position position="254"/>
    </location>
</feature>
<dbReference type="GO" id="GO:0003973">
    <property type="term" value="F:(S)-2-hydroxy-acid oxidase activity"/>
    <property type="evidence" value="ECO:0007669"/>
    <property type="project" value="UniProtKB-EC"/>
</dbReference>
<evidence type="ECO:0000256" key="3">
    <source>
        <dbReference type="ARBA" id="ARBA00023002"/>
    </source>
</evidence>
<keyword evidence="8" id="KW-0285">Flavoprotein</keyword>
<dbReference type="PANTHER" id="PTHR10578">
    <property type="entry name" value="S -2-HYDROXY-ACID OXIDASE-RELATED"/>
    <property type="match status" value="1"/>
</dbReference>
<dbReference type="EMBL" id="OU893338">
    <property type="protein sequence ID" value="CAG9794750.1"/>
    <property type="molecule type" value="Genomic_DNA"/>
</dbReference>
<dbReference type="EC" id="1.1.3.15" evidence="2"/>
<evidence type="ECO:0000313" key="10">
    <source>
        <dbReference type="EMBL" id="CAG9794750.1"/>
    </source>
</evidence>
<protein>
    <recommendedName>
        <fullName evidence="2">(S)-2-hydroxy-acid oxidase</fullName>
        <ecNumber evidence="2">1.1.3.15</ecNumber>
    </recommendedName>
</protein>
<evidence type="ECO:0000256" key="2">
    <source>
        <dbReference type="ARBA" id="ARBA00013087"/>
    </source>
</evidence>
<evidence type="ECO:0000256" key="6">
    <source>
        <dbReference type="ARBA" id="ARBA00029327"/>
    </source>
</evidence>
<dbReference type="PROSITE" id="PS51349">
    <property type="entry name" value="FMN_HYDROXY_ACID_DH_2"/>
    <property type="match status" value="1"/>
</dbReference>
<keyword evidence="11" id="KW-1185">Reference proteome</keyword>
<proteinExistence type="inferred from homology"/>
<dbReference type="PROSITE" id="PS00557">
    <property type="entry name" value="FMN_HYDROXY_ACID_DH_1"/>
    <property type="match status" value="1"/>
</dbReference>
<dbReference type="PIRSF" id="PIRSF000138">
    <property type="entry name" value="Al-hdrx_acd_dh"/>
    <property type="match status" value="1"/>
</dbReference>
<evidence type="ECO:0000256" key="1">
    <source>
        <dbReference type="ARBA" id="ARBA00001917"/>
    </source>
</evidence>
<evidence type="ECO:0000259" key="9">
    <source>
        <dbReference type="PROSITE" id="PS51349"/>
    </source>
</evidence>
<dbReference type="GO" id="GO:0010181">
    <property type="term" value="F:FMN binding"/>
    <property type="evidence" value="ECO:0007669"/>
    <property type="project" value="InterPro"/>
</dbReference>
<evidence type="ECO:0000256" key="7">
    <source>
        <dbReference type="PIRSR" id="PIRSR000138-1"/>
    </source>
</evidence>
<dbReference type="SUPFAM" id="SSF51395">
    <property type="entry name" value="FMN-linked oxidoreductases"/>
    <property type="match status" value="1"/>
</dbReference>
<reference evidence="10" key="1">
    <citation type="submission" date="2021-12" db="EMBL/GenBank/DDBJ databases">
        <authorList>
            <person name="King R."/>
        </authorList>
    </citation>
    <scope>NUCLEOTIDE SEQUENCE</scope>
</reference>
<evidence type="ECO:0000256" key="8">
    <source>
        <dbReference type="PIRSR" id="PIRSR000138-2"/>
    </source>
</evidence>
<evidence type="ECO:0000256" key="4">
    <source>
        <dbReference type="ARBA" id="ARBA00024042"/>
    </source>
</evidence>
<dbReference type="OrthoDB" id="25826at2759"/>
<feature type="binding site" evidence="8">
    <location>
        <position position="25"/>
    </location>
    <ligand>
        <name>glyoxylate</name>
        <dbReference type="ChEBI" id="CHEBI:36655"/>
    </ligand>
</feature>
<feature type="binding site" evidence="8">
    <location>
        <position position="257"/>
    </location>
    <ligand>
        <name>glyoxylate</name>
        <dbReference type="ChEBI" id="CHEBI:36655"/>
    </ligand>
</feature>
<evidence type="ECO:0000313" key="11">
    <source>
        <dbReference type="Proteomes" id="UP001153714"/>
    </source>
</evidence>
<evidence type="ECO:0000256" key="5">
    <source>
        <dbReference type="ARBA" id="ARBA00029325"/>
    </source>
</evidence>
<feature type="binding site" evidence="8">
    <location>
        <position position="157"/>
    </location>
    <ligand>
        <name>FMN</name>
        <dbReference type="ChEBI" id="CHEBI:58210"/>
    </ligand>
</feature>
<dbReference type="Pfam" id="PF01070">
    <property type="entry name" value="FMN_dh"/>
    <property type="match status" value="1"/>
</dbReference>
<feature type="domain" description="FMN hydroxy acid dehydrogenase" evidence="9">
    <location>
        <begin position="1"/>
        <end position="360"/>
    </location>
</feature>
<feature type="binding site" evidence="8">
    <location>
        <begin position="78"/>
        <end position="80"/>
    </location>
    <ligand>
        <name>FMN</name>
        <dbReference type="ChEBI" id="CHEBI:58210"/>
    </ligand>
</feature>
<dbReference type="CDD" id="cd02809">
    <property type="entry name" value="alpha_hydroxyacid_oxid_FMN"/>
    <property type="match status" value="1"/>
</dbReference>
<feature type="binding site" evidence="8">
    <location>
        <begin position="309"/>
        <end position="310"/>
    </location>
    <ligand>
        <name>FMN</name>
        <dbReference type="ChEBI" id="CHEBI:58210"/>
    </ligand>
</feature>
<accession>A0A9N9WKQ8</accession>
<comment type="cofactor">
    <cofactor evidence="1">
        <name>FMN</name>
        <dbReference type="ChEBI" id="CHEBI:58210"/>
    </cofactor>
</comment>